<dbReference type="RefSeq" id="WP_319970181.1">
    <property type="nucleotide sequence ID" value="NZ_JAXAVW010000032.1"/>
</dbReference>
<proteinExistence type="predicted"/>
<reference evidence="2 3" key="1">
    <citation type="submission" date="2023-11" db="EMBL/GenBank/DDBJ databases">
        <title>Lentzea sokolovensis, sp. nov., Lentzea kristufkii, sp. nov., and Lentzea miocenensis, sp. nov., rare actinobacteria from Sokolov Coal Basin, Miocene lacustrine sediment, Czech Republic.</title>
        <authorList>
            <person name="Lara A."/>
            <person name="Kotroba L."/>
            <person name="Nouioui I."/>
            <person name="Neumann-Schaal M."/>
            <person name="Mast Y."/>
            <person name="Chronakova A."/>
        </authorList>
    </citation>
    <scope>NUCLEOTIDE SEQUENCE [LARGE SCALE GENOMIC DNA]</scope>
    <source>
        <strain evidence="2 3">BCCO 10_0856</strain>
    </source>
</reference>
<feature type="signal peptide" evidence="1">
    <location>
        <begin position="1"/>
        <end position="21"/>
    </location>
</feature>
<reference evidence="2 3" key="2">
    <citation type="submission" date="2023-11" db="EMBL/GenBank/DDBJ databases">
        <authorList>
            <person name="Lara A.C."/>
            <person name="Chronakova A."/>
        </authorList>
    </citation>
    <scope>NUCLEOTIDE SEQUENCE [LARGE SCALE GENOMIC DNA]</scope>
    <source>
        <strain evidence="2 3">BCCO 10_0856</strain>
    </source>
</reference>
<evidence type="ECO:0000313" key="3">
    <source>
        <dbReference type="Proteomes" id="UP001285521"/>
    </source>
</evidence>
<protein>
    <recommendedName>
        <fullName evidence="4">Extracellular repeat, HAF family</fullName>
    </recommendedName>
</protein>
<organism evidence="2 3">
    <name type="scientific">Lentzea miocenica</name>
    <dbReference type="NCBI Taxonomy" id="3095431"/>
    <lineage>
        <taxon>Bacteria</taxon>
        <taxon>Bacillati</taxon>
        <taxon>Actinomycetota</taxon>
        <taxon>Actinomycetes</taxon>
        <taxon>Pseudonocardiales</taxon>
        <taxon>Pseudonocardiaceae</taxon>
        <taxon>Lentzea</taxon>
    </lineage>
</organism>
<comment type="caution">
    <text evidence="2">The sequence shown here is derived from an EMBL/GenBank/DDBJ whole genome shotgun (WGS) entry which is preliminary data.</text>
</comment>
<feature type="chain" id="PRO_5045961581" description="Extracellular repeat, HAF family" evidence="1">
    <location>
        <begin position="22"/>
        <end position="167"/>
    </location>
</feature>
<evidence type="ECO:0008006" key="4">
    <source>
        <dbReference type="Google" id="ProtNLM"/>
    </source>
</evidence>
<name>A0ABU4TAH5_9PSEU</name>
<gene>
    <name evidence="2" type="ORF">SK803_33525</name>
</gene>
<evidence type="ECO:0000313" key="2">
    <source>
        <dbReference type="EMBL" id="MDX8035159.1"/>
    </source>
</evidence>
<keyword evidence="1" id="KW-0732">Signal</keyword>
<dbReference type="EMBL" id="JAXAVW010000032">
    <property type="protein sequence ID" value="MDX8035159.1"/>
    <property type="molecule type" value="Genomic_DNA"/>
</dbReference>
<sequence length="167" mass="16918">MRTAMVAAVVAALIIPATAQAAPPAVEDLGTLPGDLRSAAVDINDSGAIAGVSYGTGTSQHAVRWDRFDGIKKLPDLGFDSWAAAINRDYVVVGYAVNSANQAQAVKWNFSGVLAQLTVPGATSSVAYDVNDSGTVAGTAMINGVSQAVLWDSTGAATILGAGTVPR</sequence>
<dbReference type="Proteomes" id="UP001285521">
    <property type="component" value="Unassembled WGS sequence"/>
</dbReference>
<keyword evidence="3" id="KW-1185">Reference proteome</keyword>
<accession>A0ABU4TAH5</accession>
<evidence type="ECO:0000256" key="1">
    <source>
        <dbReference type="SAM" id="SignalP"/>
    </source>
</evidence>